<gene>
    <name evidence="3" type="ORF">EF096_10000</name>
</gene>
<accession>A0ABX9XKG3</accession>
<name>A0ABX9XKG3_9PSED</name>
<protein>
    <recommendedName>
        <fullName evidence="2">Bro-N domain-containing protein</fullName>
    </recommendedName>
</protein>
<feature type="coiled-coil region" evidence="1">
    <location>
        <begin position="135"/>
        <end position="173"/>
    </location>
</feature>
<comment type="caution">
    <text evidence="3">The sequence shown here is derived from an EMBL/GenBank/DDBJ whole genome shotgun (WGS) entry which is preliminary data.</text>
</comment>
<dbReference type="PANTHER" id="PTHR36180">
    <property type="entry name" value="DNA-BINDING PROTEIN-RELATED-RELATED"/>
    <property type="match status" value="1"/>
</dbReference>
<evidence type="ECO:0000313" key="3">
    <source>
        <dbReference type="EMBL" id="ROZ84721.1"/>
    </source>
</evidence>
<dbReference type="PANTHER" id="PTHR36180:SF2">
    <property type="entry name" value="BRO FAMILY PROTEIN"/>
    <property type="match status" value="1"/>
</dbReference>
<proteinExistence type="predicted"/>
<sequence length="249" mass="28576">MSETNLILAYPESNQEIRTLYRDSEVLFCLADVVRILAEQNTTLAEDGRKVGLGGLTKALLDALDTDEKYSVPEIALDNPQDAQFVTQPGLFRIILRDNSPACKKFQRWVFHEVLPSIQRYGTYPPPKIQQGSEVKKAVMLLLEEIEERERLERETKERFLQTERRLNELSQKISTTATHQNYGVNYLTVSDYCRQLEIEKSQEQLLRGWCIKISAEEGHPSHKVLKDGHEEVSFSELVLNKAISNIRG</sequence>
<evidence type="ECO:0000256" key="1">
    <source>
        <dbReference type="SAM" id="Coils"/>
    </source>
</evidence>
<dbReference type="PROSITE" id="PS51750">
    <property type="entry name" value="BRO_N"/>
    <property type="match status" value="1"/>
</dbReference>
<keyword evidence="4" id="KW-1185">Reference proteome</keyword>
<evidence type="ECO:0000313" key="4">
    <source>
        <dbReference type="Proteomes" id="UP000275199"/>
    </source>
</evidence>
<evidence type="ECO:0000259" key="2">
    <source>
        <dbReference type="PROSITE" id="PS51750"/>
    </source>
</evidence>
<keyword evidence="1" id="KW-0175">Coiled coil</keyword>
<dbReference type="Proteomes" id="UP000275199">
    <property type="component" value="Unassembled WGS sequence"/>
</dbReference>
<dbReference type="RefSeq" id="WP_123889477.1">
    <property type="nucleotide sequence ID" value="NZ_RKKU01000010.1"/>
</dbReference>
<dbReference type="Pfam" id="PF02498">
    <property type="entry name" value="Bro-N"/>
    <property type="match status" value="1"/>
</dbReference>
<organism evidence="3 4">
    <name type="scientific">Pseudomonas neustonica</name>
    <dbReference type="NCBI Taxonomy" id="2487346"/>
    <lineage>
        <taxon>Bacteria</taxon>
        <taxon>Pseudomonadati</taxon>
        <taxon>Pseudomonadota</taxon>
        <taxon>Gammaproteobacteria</taxon>
        <taxon>Pseudomonadales</taxon>
        <taxon>Pseudomonadaceae</taxon>
        <taxon>Pseudomonas</taxon>
    </lineage>
</organism>
<dbReference type="InterPro" id="IPR003497">
    <property type="entry name" value="BRO_N_domain"/>
</dbReference>
<reference evidence="3 4" key="1">
    <citation type="submission" date="2018-11" db="EMBL/GenBank/DDBJ databases">
        <authorList>
            <person name="Jang G.I."/>
            <person name="Hwang C.Y."/>
        </authorList>
    </citation>
    <scope>NUCLEOTIDE SEQUENCE [LARGE SCALE GENOMIC DNA]</scope>
    <source>
        <strain evidence="3 4">SSM26</strain>
    </source>
</reference>
<dbReference type="SMART" id="SM01040">
    <property type="entry name" value="Bro-N"/>
    <property type="match status" value="1"/>
</dbReference>
<dbReference type="EMBL" id="RKKU01000010">
    <property type="protein sequence ID" value="ROZ84721.1"/>
    <property type="molecule type" value="Genomic_DNA"/>
</dbReference>
<feature type="domain" description="Bro-N" evidence="2">
    <location>
        <begin position="1"/>
        <end position="122"/>
    </location>
</feature>